<reference evidence="2" key="2">
    <citation type="submission" date="2015-03" db="EMBL/GenBank/DDBJ databases">
        <title>Genome sequence of Paenibacillus beijingensis strain DSM 24997T.</title>
        <authorList>
            <person name="Kwak Y."/>
            <person name="Shin J.-H."/>
        </authorList>
    </citation>
    <scope>NUCLEOTIDE SEQUENCE [LARGE SCALE GENOMIC DNA]</scope>
    <source>
        <strain evidence="2">DSM 24997</strain>
    </source>
</reference>
<organism evidence="1 2">
    <name type="scientific">Paenibacillus beijingensis</name>
    <dbReference type="NCBI Taxonomy" id="1126833"/>
    <lineage>
        <taxon>Bacteria</taxon>
        <taxon>Bacillati</taxon>
        <taxon>Bacillota</taxon>
        <taxon>Bacilli</taxon>
        <taxon>Bacillales</taxon>
        <taxon>Paenibacillaceae</taxon>
        <taxon>Paenibacillus</taxon>
    </lineage>
</organism>
<gene>
    <name evidence="1" type="ORF">VN24_25025</name>
</gene>
<dbReference type="HOGENOM" id="CLU_137811_2_0_9"/>
<dbReference type="PATRIC" id="fig|1126833.4.peg.5500"/>
<sequence length="128" mass="14056">MEIPVSGFVVHSDGSDPLHSHKLYITSWDGRPVHEHPFSGMTSFNNGHSHYYAGTTELAESGVQHVHQYYAVTSMNDGHTHIVRGTTGPAVSFPGGGHYHYFEGFTTVNGRFPHSHMYRGTTGNEIGS</sequence>
<accession>A0A0D5NPJ4</accession>
<name>A0A0D5NPJ4_9BACL</name>
<dbReference type="KEGG" id="pbj:VN24_25025"/>
<dbReference type="OrthoDB" id="1682334at2"/>
<protein>
    <recommendedName>
        <fullName evidence="3">YmaF family protein</fullName>
    </recommendedName>
</protein>
<dbReference type="InterPro" id="IPR024307">
    <property type="entry name" value="YmaF"/>
</dbReference>
<evidence type="ECO:0000313" key="1">
    <source>
        <dbReference type="EMBL" id="AJY77219.1"/>
    </source>
</evidence>
<dbReference type="AlphaFoldDB" id="A0A0D5NPJ4"/>
<keyword evidence="2" id="KW-1185">Reference proteome</keyword>
<dbReference type="Pfam" id="PF12788">
    <property type="entry name" value="YmaF"/>
    <property type="match status" value="1"/>
</dbReference>
<dbReference type="Proteomes" id="UP000032633">
    <property type="component" value="Chromosome"/>
</dbReference>
<reference evidence="1 2" key="1">
    <citation type="journal article" date="2015" name="J. Biotechnol.">
        <title>Complete genome sequence of Paenibacillus beijingensis 7188(T) (=DSM 24997(T)), a novel rhizobacterium from jujube garden soil.</title>
        <authorList>
            <person name="Kwak Y."/>
            <person name="Shin J.H."/>
        </authorList>
    </citation>
    <scope>NUCLEOTIDE SEQUENCE [LARGE SCALE GENOMIC DNA]</scope>
    <source>
        <strain evidence="1 2">DSM 24997</strain>
    </source>
</reference>
<evidence type="ECO:0000313" key="2">
    <source>
        <dbReference type="Proteomes" id="UP000032633"/>
    </source>
</evidence>
<evidence type="ECO:0008006" key="3">
    <source>
        <dbReference type="Google" id="ProtNLM"/>
    </source>
</evidence>
<proteinExistence type="predicted"/>
<dbReference type="STRING" id="1126833.VN24_25025"/>
<dbReference type="RefSeq" id="WP_045672644.1">
    <property type="nucleotide sequence ID" value="NZ_CP011058.1"/>
</dbReference>
<dbReference type="EMBL" id="CP011058">
    <property type="protein sequence ID" value="AJY77219.1"/>
    <property type="molecule type" value="Genomic_DNA"/>
</dbReference>